<evidence type="ECO:0000313" key="2">
    <source>
        <dbReference type="EMBL" id="KFZ29913.1"/>
    </source>
</evidence>
<dbReference type="eggNOG" id="COG4127">
    <property type="taxonomic scope" value="Bacteria"/>
</dbReference>
<protein>
    <submittedName>
        <fullName evidence="2">Restriction endonuclease</fullName>
    </submittedName>
</protein>
<keyword evidence="2" id="KW-0540">Nuclease</keyword>
<gene>
    <name evidence="2" type="ORF">IDAT_02155</name>
</gene>
<accession>A0A094L5E6</accession>
<keyword evidence="2" id="KW-0378">Hydrolase</keyword>
<dbReference type="PANTHER" id="PTHR30015:SF7">
    <property type="entry name" value="TYPE IV METHYL-DIRECTED RESTRICTION ENZYME ECOKMRR"/>
    <property type="match status" value="1"/>
</dbReference>
<dbReference type="GO" id="GO:0003677">
    <property type="term" value="F:DNA binding"/>
    <property type="evidence" value="ECO:0007669"/>
    <property type="project" value="InterPro"/>
</dbReference>
<proteinExistence type="predicted"/>
<feature type="domain" description="Restriction endonuclease type IV Mrr" evidence="1">
    <location>
        <begin position="208"/>
        <end position="321"/>
    </location>
</feature>
<dbReference type="STRING" id="1517416.IDAT_02155"/>
<dbReference type="PIRSF" id="PIRSF031853">
    <property type="entry name" value="UPC031853"/>
    <property type="match status" value="1"/>
</dbReference>
<dbReference type="Pfam" id="PF04471">
    <property type="entry name" value="Mrr_cat"/>
    <property type="match status" value="1"/>
</dbReference>
<dbReference type="GO" id="GO:0009307">
    <property type="term" value="P:DNA restriction-modification system"/>
    <property type="evidence" value="ECO:0007669"/>
    <property type="project" value="InterPro"/>
</dbReference>
<name>A0A094L5E6_9GAMM</name>
<dbReference type="InterPro" id="IPR011335">
    <property type="entry name" value="Restrct_endonuc-II-like"/>
</dbReference>
<dbReference type="Proteomes" id="UP000053718">
    <property type="component" value="Unassembled WGS sequence"/>
</dbReference>
<dbReference type="Gene3D" id="3.40.1350.10">
    <property type="match status" value="1"/>
</dbReference>
<dbReference type="SUPFAM" id="SSF52980">
    <property type="entry name" value="Restriction endonuclease-like"/>
    <property type="match status" value="1"/>
</dbReference>
<dbReference type="OrthoDB" id="9803736at2"/>
<dbReference type="AlphaFoldDB" id="A0A094L5E6"/>
<evidence type="ECO:0000259" key="1">
    <source>
        <dbReference type="Pfam" id="PF04471"/>
    </source>
</evidence>
<keyword evidence="3" id="KW-1185">Reference proteome</keyword>
<dbReference type="InterPro" id="IPR007560">
    <property type="entry name" value="Restrct_endonuc_IV_Mrr"/>
</dbReference>
<evidence type="ECO:0000313" key="3">
    <source>
        <dbReference type="Proteomes" id="UP000053718"/>
    </source>
</evidence>
<dbReference type="RefSeq" id="WP_034729848.1">
    <property type="nucleotide sequence ID" value="NZ_JPIN01000001.1"/>
</dbReference>
<dbReference type="GO" id="GO:0015666">
    <property type="term" value="F:restriction endodeoxyribonuclease activity"/>
    <property type="evidence" value="ECO:0007669"/>
    <property type="project" value="TreeGrafter"/>
</dbReference>
<comment type="caution">
    <text evidence="2">The sequence shown here is derived from an EMBL/GenBank/DDBJ whole genome shotgun (WGS) entry which is preliminary data.</text>
</comment>
<dbReference type="EMBL" id="JPIN01000001">
    <property type="protein sequence ID" value="KFZ29913.1"/>
    <property type="molecule type" value="Genomic_DNA"/>
</dbReference>
<dbReference type="InterPro" id="IPR016984">
    <property type="entry name" value="UCP031853"/>
</dbReference>
<dbReference type="InterPro" id="IPR052906">
    <property type="entry name" value="Type_IV_Methyl-Rstrct_Enzyme"/>
</dbReference>
<keyword evidence="2" id="KW-0255">Endonuclease</keyword>
<reference evidence="2 3" key="1">
    <citation type="submission" date="2014-06" db="EMBL/GenBank/DDBJ databases">
        <title>Draft genome sequence of Idiomarina sp. MCCC 1A10513.</title>
        <authorList>
            <person name="Du J."/>
            <person name="Lai Q."/>
            <person name="Shao Z."/>
        </authorList>
    </citation>
    <scope>NUCLEOTIDE SEQUENCE [LARGE SCALE GENOMIC DNA]</scope>
    <source>
        <strain evidence="2 3">MCCC 1A10513</strain>
    </source>
</reference>
<organism evidence="2 3">
    <name type="scientific">Pseudidiomarina atlantica</name>
    <dbReference type="NCBI Taxonomy" id="1517416"/>
    <lineage>
        <taxon>Bacteria</taxon>
        <taxon>Pseudomonadati</taxon>
        <taxon>Pseudomonadota</taxon>
        <taxon>Gammaproteobacteria</taxon>
        <taxon>Alteromonadales</taxon>
        <taxon>Idiomarinaceae</taxon>
        <taxon>Pseudidiomarina</taxon>
    </lineage>
</organism>
<dbReference type="InterPro" id="IPR011856">
    <property type="entry name" value="tRNA_endonuc-like_dom_sf"/>
</dbReference>
<dbReference type="PANTHER" id="PTHR30015">
    <property type="entry name" value="MRR RESTRICTION SYSTEM PROTEIN"/>
    <property type="match status" value="1"/>
</dbReference>
<sequence>MELWLTRAGSHGEYEQKFLDEGRVFLTWDGLNQDLSTLKSREVLLDLLENNYPNEKLKRLQNHSSQIWPFAKTMQVGDWVVLPSKKQPVIYVGEITSEYRHDKNAANPFYHSRKVKWFGQEIPRSNFGQDLLYSFGAFMTICRVRRNNALERLKSMSKNGWQPENVKSAVQHSGQVNGTDVNDVSNDDSFEFNLVDLAKQQVVNLIEQKFKGHELTRLVAAVLKAKGYSIWQSPEGADGGADILASNGMMGFGGQSICVEVKSGSGTVDRPTVDKLLGAMSKFNAEQGLFVSWGGFKQNVQKDMASSFFRLRLWSQDDFLEELFAVYDKLEDELKAQLPLKRVWSVVLADD</sequence>